<gene>
    <name evidence="3" type="primary">NEUROD4</name>
    <name evidence="3" type="ORF">BLAG_LOCUS22045</name>
</gene>
<evidence type="ECO:0000256" key="1">
    <source>
        <dbReference type="SAM" id="MobiDB-lite"/>
    </source>
</evidence>
<dbReference type="GO" id="GO:0000981">
    <property type="term" value="F:DNA-binding transcription factor activity, RNA polymerase II-specific"/>
    <property type="evidence" value="ECO:0007669"/>
    <property type="project" value="TreeGrafter"/>
</dbReference>
<dbReference type="InterPro" id="IPR011598">
    <property type="entry name" value="bHLH_dom"/>
</dbReference>
<sequence length="222" mass="24344">MPSYDFNYSFPGFSAVAESVKSETQSSSDEAGTEENATLHHVQAKKTGGGKGNRRKRPSRKKDPKNPESLVRRLVANSQERDRMHGINDALERLRRHIPLHLGSRRLSKIKTLRMAMAYIEALTDMVHHGGSSPSSSTLSYPDSEDSFQDKPVVKSEVPEQQLQEAGKSGGQRFSGQGAIPLSFNFFGKSKERGKGRMGGHGNKRAGRRGAEVTRASGYTTG</sequence>
<proteinExistence type="predicted"/>
<feature type="domain" description="BHLH" evidence="2">
    <location>
        <begin position="71"/>
        <end position="123"/>
    </location>
</feature>
<dbReference type="Pfam" id="PF00010">
    <property type="entry name" value="HLH"/>
    <property type="match status" value="1"/>
</dbReference>
<dbReference type="InterPro" id="IPR050359">
    <property type="entry name" value="bHLH_transcription_factors"/>
</dbReference>
<feature type="compositionally biased region" description="Basic residues" evidence="1">
    <location>
        <begin position="52"/>
        <end position="63"/>
    </location>
</feature>
<feature type="compositionally biased region" description="Basic residues" evidence="1">
    <location>
        <begin position="196"/>
        <end position="208"/>
    </location>
</feature>
<protein>
    <submittedName>
        <fullName evidence="3">NEUROD4 protein</fullName>
    </submittedName>
</protein>
<dbReference type="GO" id="GO:0061564">
    <property type="term" value="P:axon development"/>
    <property type="evidence" value="ECO:0007669"/>
    <property type="project" value="TreeGrafter"/>
</dbReference>
<dbReference type="SMART" id="SM00353">
    <property type="entry name" value="HLH"/>
    <property type="match status" value="1"/>
</dbReference>
<dbReference type="AlphaFoldDB" id="A0A8K0EUL2"/>
<dbReference type="Gene3D" id="4.10.280.10">
    <property type="entry name" value="Helix-loop-helix DNA-binding domain"/>
    <property type="match status" value="1"/>
</dbReference>
<dbReference type="CDD" id="cd11390">
    <property type="entry name" value="bHLH_TS"/>
    <property type="match status" value="1"/>
</dbReference>
<evidence type="ECO:0000313" key="4">
    <source>
        <dbReference type="Proteomes" id="UP000838412"/>
    </source>
</evidence>
<accession>A0A8K0EUL2</accession>
<dbReference type="PROSITE" id="PS50888">
    <property type="entry name" value="BHLH"/>
    <property type="match status" value="1"/>
</dbReference>
<name>A0A8K0EUL2_BRALA</name>
<feature type="region of interest" description="Disordered" evidence="1">
    <location>
        <begin position="189"/>
        <end position="222"/>
    </location>
</feature>
<feature type="compositionally biased region" description="Low complexity" evidence="1">
    <location>
        <begin position="132"/>
        <end position="142"/>
    </location>
</feature>
<dbReference type="Proteomes" id="UP000838412">
    <property type="component" value="Chromosome 7"/>
</dbReference>
<dbReference type="GO" id="GO:0005634">
    <property type="term" value="C:nucleus"/>
    <property type="evidence" value="ECO:0007669"/>
    <property type="project" value="TreeGrafter"/>
</dbReference>
<dbReference type="GO" id="GO:0046983">
    <property type="term" value="F:protein dimerization activity"/>
    <property type="evidence" value="ECO:0007669"/>
    <property type="project" value="InterPro"/>
</dbReference>
<dbReference type="InterPro" id="IPR036638">
    <property type="entry name" value="HLH_DNA-bd_sf"/>
</dbReference>
<dbReference type="PANTHER" id="PTHR19290:SF164">
    <property type="entry name" value="BHLH DOMAIN-CONTAINING PROTEIN"/>
    <property type="match status" value="1"/>
</dbReference>
<dbReference type="OrthoDB" id="10039134at2759"/>
<reference evidence="3" key="1">
    <citation type="submission" date="2022-01" db="EMBL/GenBank/DDBJ databases">
        <authorList>
            <person name="Braso-Vives M."/>
        </authorList>
    </citation>
    <scope>NUCLEOTIDE SEQUENCE</scope>
</reference>
<dbReference type="GO" id="GO:0070888">
    <property type="term" value="F:E-box binding"/>
    <property type="evidence" value="ECO:0007669"/>
    <property type="project" value="TreeGrafter"/>
</dbReference>
<feature type="compositionally biased region" description="Basic and acidic residues" evidence="1">
    <location>
        <begin position="148"/>
        <end position="158"/>
    </location>
</feature>
<dbReference type="GO" id="GO:0007423">
    <property type="term" value="P:sensory organ development"/>
    <property type="evidence" value="ECO:0007669"/>
    <property type="project" value="TreeGrafter"/>
</dbReference>
<organism evidence="3 4">
    <name type="scientific">Branchiostoma lanceolatum</name>
    <name type="common">Common lancelet</name>
    <name type="synonym">Amphioxus lanceolatum</name>
    <dbReference type="NCBI Taxonomy" id="7740"/>
    <lineage>
        <taxon>Eukaryota</taxon>
        <taxon>Metazoa</taxon>
        <taxon>Chordata</taxon>
        <taxon>Cephalochordata</taxon>
        <taxon>Leptocardii</taxon>
        <taxon>Amphioxiformes</taxon>
        <taxon>Branchiostomatidae</taxon>
        <taxon>Branchiostoma</taxon>
    </lineage>
</organism>
<dbReference type="SUPFAM" id="SSF47459">
    <property type="entry name" value="HLH, helix-loop-helix DNA-binding domain"/>
    <property type="match status" value="1"/>
</dbReference>
<feature type="region of interest" description="Disordered" evidence="1">
    <location>
        <begin position="128"/>
        <end position="175"/>
    </location>
</feature>
<dbReference type="GO" id="GO:0045944">
    <property type="term" value="P:positive regulation of transcription by RNA polymerase II"/>
    <property type="evidence" value="ECO:0007669"/>
    <property type="project" value="TreeGrafter"/>
</dbReference>
<evidence type="ECO:0000313" key="3">
    <source>
        <dbReference type="EMBL" id="CAH1269390.1"/>
    </source>
</evidence>
<evidence type="ECO:0000259" key="2">
    <source>
        <dbReference type="PROSITE" id="PS50888"/>
    </source>
</evidence>
<keyword evidence="4" id="KW-1185">Reference proteome</keyword>
<dbReference type="EMBL" id="OV696692">
    <property type="protein sequence ID" value="CAH1269390.1"/>
    <property type="molecule type" value="Genomic_DNA"/>
</dbReference>
<dbReference type="PANTHER" id="PTHR19290">
    <property type="entry name" value="BASIC HELIX-LOOP-HELIX PROTEIN NEUROGENIN-RELATED"/>
    <property type="match status" value="1"/>
</dbReference>
<feature type="region of interest" description="Disordered" evidence="1">
    <location>
        <begin position="17"/>
        <end position="69"/>
    </location>
</feature>